<dbReference type="Gene3D" id="1.10.1410.10">
    <property type="match status" value="1"/>
</dbReference>
<dbReference type="SUPFAM" id="SSF81301">
    <property type="entry name" value="Nucleotidyltransferase"/>
    <property type="match status" value="1"/>
</dbReference>
<evidence type="ECO:0000256" key="2">
    <source>
        <dbReference type="ARBA" id="ARBA00004123"/>
    </source>
</evidence>
<dbReference type="GO" id="GO:1990817">
    <property type="term" value="F:poly(A) RNA polymerase activity"/>
    <property type="evidence" value="ECO:0007669"/>
    <property type="project" value="UniProtKB-UniRule"/>
</dbReference>
<comment type="cofactor">
    <cofactor evidence="1">
        <name>Mn(2+)</name>
        <dbReference type="ChEBI" id="CHEBI:29035"/>
    </cofactor>
</comment>
<feature type="domain" description="Poly(A) polymerase central" evidence="15">
    <location>
        <begin position="215"/>
        <end position="361"/>
    </location>
</feature>
<dbReference type="EMBL" id="JAAUHK010000195">
    <property type="protein sequence ID" value="KAF4640650.1"/>
    <property type="molecule type" value="Genomic_DNA"/>
</dbReference>
<evidence type="ECO:0000313" key="18">
    <source>
        <dbReference type="Proteomes" id="UP000557509"/>
    </source>
</evidence>
<keyword evidence="9 13" id="KW-0460">Magnesium</keyword>
<feature type="binding site" evidence="13">
    <location>
        <position position="110"/>
    </location>
    <ligand>
        <name>Mg(2+)</name>
        <dbReference type="ChEBI" id="CHEBI:18420"/>
        <label>1</label>
        <note>catalytic</note>
    </ligand>
</feature>
<evidence type="ECO:0000256" key="11">
    <source>
        <dbReference type="PIRNR" id="PIRNR018425"/>
    </source>
</evidence>
<evidence type="ECO:0000256" key="9">
    <source>
        <dbReference type="ARBA" id="ARBA00022842"/>
    </source>
</evidence>
<feature type="binding site" evidence="12">
    <location>
        <begin position="95"/>
        <end position="97"/>
    </location>
    <ligand>
        <name>ATP</name>
        <dbReference type="ChEBI" id="CHEBI:30616"/>
    </ligand>
</feature>
<feature type="binding site" evidence="12">
    <location>
        <position position="162"/>
    </location>
    <ligand>
        <name>ATP</name>
        <dbReference type="ChEBI" id="CHEBI:30616"/>
    </ligand>
</feature>
<keyword evidence="10 11" id="KW-0539">Nucleus</keyword>
<evidence type="ECO:0000259" key="15">
    <source>
        <dbReference type="Pfam" id="PF04928"/>
    </source>
</evidence>
<gene>
    <name evidence="17" type="ORF">TGRH88_045760</name>
</gene>
<comment type="catalytic activity">
    <reaction evidence="11">
        <text>RNA(n) + ATP = RNA(n)-3'-adenine ribonucleotide + diphosphate</text>
        <dbReference type="Rhea" id="RHEA:11332"/>
        <dbReference type="Rhea" id="RHEA-COMP:14527"/>
        <dbReference type="Rhea" id="RHEA-COMP:17347"/>
        <dbReference type="ChEBI" id="CHEBI:30616"/>
        <dbReference type="ChEBI" id="CHEBI:33019"/>
        <dbReference type="ChEBI" id="CHEBI:140395"/>
        <dbReference type="ChEBI" id="CHEBI:173115"/>
        <dbReference type="EC" id="2.7.7.19"/>
    </reaction>
</comment>
<evidence type="ECO:0000259" key="14">
    <source>
        <dbReference type="Pfam" id="PF04926"/>
    </source>
</evidence>
<evidence type="ECO:0000256" key="12">
    <source>
        <dbReference type="PIRSR" id="PIRSR018425-1"/>
    </source>
</evidence>
<proteinExistence type="inferred from homology"/>
<dbReference type="GO" id="GO:0005524">
    <property type="term" value="F:ATP binding"/>
    <property type="evidence" value="ECO:0007669"/>
    <property type="project" value="UniProtKB-UniRule"/>
</dbReference>
<accession>A0A7J6K1H1</accession>
<reference evidence="17 18" key="1">
    <citation type="submission" date="2020-03" db="EMBL/GenBank/DDBJ databases">
        <title>Genome sequence of Toxoplasma gondii RH-88 strain.</title>
        <authorList>
            <person name="Lorenzi H.A."/>
            <person name="Venepally P."/>
            <person name="Rozenberg A."/>
            <person name="Sibley D."/>
        </authorList>
    </citation>
    <scope>NUCLEOTIDE SEQUENCE [LARGE SCALE GENOMIC DNA]</scope>
    <source>
        <strain evidence="17 18">RH-88</strain>
    </source>
</reference>
<feature type="domain" description="Poly(A) polymerase nucleotidyltransferase" evidence="16">
    <location>
        <begin position="16"/>
        <end position="210"/>
    </location>
</feature>
<evidence type="ECO:0000256" key="10">
    <source>
        <dbReference type="ARBA" id="ARBA00023242"/>
    </source>
</evidence>
<dbReference type="GO" id="GO:0003723">
    <property type="term" value="F:RNA binding"/>
    <property type="evidence" value="ECO:0007669"/>
    <property type="project" value="UniProtKB-UniRule"/>
</dbReference>
<dbReference type="GO" id="GO:0031123">
    <property type="term" value="P:RNA 3'-end processing"/>
    <property type="evidence" value="ECO:0007669"/>
    <property type="project" value="InterPro"/>
</dbReference>
<dbReference type="SUPFAM" id="SSF81631">
    <property type="entry name" value="PAP/OAS1 substrate-binding domain"/>
    <property type="match status" value="1"/>
</dbReference>
<dbReference type="InterPro" id="IPR007012">
    <property type="entry name" value="PolA_pol_cen_dom"/>
</dbReference>
<feature type="binding site" evidence="12">
    <location>
        <begin position="242"/>
        <end position="243"/>
    </location>
    <ligand>
        <name>ATP</name>
        <dbReference type="ChEBI" id="CHEBI:30616"/>
    </ligand>
</feature>
<comment type="similarity">
    <text evidence="3 11">Belongs to the poly(A) polymerase family.</text>
</comment>
<dbReference type="FunFam" id="3.30.460.10:FF:000002">
    <property type="entry name" value="Poly(A) polymerase alpha, putative"/>
    <property type="match status" value="1"/>
</dbReference>
<dbReference type="SUPFAM" id="SSF55003">
    <property type="entry name" value="PAP/Archaeal CCA-adding enzyme, C-terminal domain"/>
    <property type="match status" value="1"/>
</dbReference>
<dbReference type="FunFam" id="1.10.1410.10:FF:000001">
    <property type="entry name" value="Putative poly(A) polymerase gamma"/>
    <property type="match status" value="1"/>
</dbReference>
<comment type="function">
    <text evidence="11">Polymerase that creates the 3'-poly(A) tail of mRNA's.</text>
</comment>
<dbReference type="EC" id="2.7.7.19" evidence="11"/>
<dbReference type="VEuPathDB" id="ToxoDB:TGME49_226080"/>
<feature type="binding site" evidence="13">
    <location>
        <position position="162"/>
    </location>
    <ligand>
        <name>Mg(2+)</name>
        <dbReference type="ChEBI" id="CHEBI:18420"/>
        <label>2</label>
        <note>catalytic</note>
    </ligand>
</feature>
<comment type="cofactor">
    <cofactor evidence="13">
        <name>Mg(2+)</name>
        <dbReference type="ChEBI" id="CHEBI:18420"/>
    </cofactor>
    <text evidence="13">Binds 2 magnesium ions. Also active with manganese.</text>
</comment>
<evidence type="ECO:0000256" key="13">
    <source>
        <dbReference type="PIRSR" id="PIRSR018425-2"/>
    </source>
</evidence>
<protein>
    <recommendedName>
        <fullName evidence="11">Poly(A) polymerase</fullName>
        <ecNumber evidence="11">2.7.7.19</ecNumber>
    </recommendedName>
</protein>
<dbReference type="InterPro" id="IPR007010">
    <property type="entry name" value="PolA_pol_RNA-bd_dom"/>
</dbReference>
<feature type="binding site" evidence="12">
    <location>
        <position position="104"/>
    </location>
    <ligand>
        <name>ATP</name>
        <dbReference type="ChEBI" id="CHEBI:30616"/>
    </ligand>
</feature>
<keyword evidence="4 11" id="KW-0507">mRNA processing</keyword>
<organism evidence="17 18">
    <name type="scientific">Toxoplasma gondii</name>
    <dbReference type="NCBI Taxonomy" id="5811"/>
    <lineage>
        <taxon>Eukaryota</taxon>
        <taxon>Sar</taxon>
        <taxon>Alveolata</taxon>
        <taxon>Apicomplexa</taxon>
        <taxon>Conoidasida</taxon>
        <taxon>Coccidia</taxon>
        <taxon>Eucoccidiorida</taxon>
        <taxon>Eimeriorina</taxon>
        <taxon>Sarcocystidae</taxon>
        <taxon>Toxoplasma</taxon>
    </lineage>
</organism>
<evidence type="ECO:0000256" key="6">
    <source>
        <dbReference type="ARBA" id="ARBA00022723"/>
    </source>
</evidence>
<dbReference type="GO" id="GO:0006397">
    <property type="term" value="P:mRNA processing"/>
    <property type="evidence" value="ECO:0007669"/>
    <property type="project" value="UniProtKB-KW"/>
</dbReference>
<dbReference type="InterPro" id="IPR048840">
    <property type="entry name" value="PolA_pol_NTPase"/>
</dbReference>
<evidence type="ECO:0000256" key="1">
    <source>
        <dbReference type="ARBA" id="ARBA00001936"/>
    </source>
</evidence>
<dbReference type="GO" id="GO:0005634">
    <property type="term" value="C:nucleus"/>
    <property type="evidence" value="ECO:0007669"/>
    <property type="project" value="UniProtKB-SubCell"/>
</dbReference>
<feature type="binding site" evidence="12">
    <location>
        <position position="224"/>
    </location>
    <ligand>
        <name>ATP</name>
        <dbReference type="ChEBI" id="CHEBI:30616"/>
    </ligand>
</feature>
<feature type="binding site" evidence="13">
    <location>
        <position position="108"/>
    </location>
    <ligand>
        <name>Mg(2+)</name>
        <dbReference type="ChEBI" id="CHEBI:18420"/>
        <label>2</label>
        <note>catalytic</note>
    </ligand>
</feature>
<feature type="binding site" evidence="12">
    <location>
        <position position="233"/>
    </location>
    <ligand>
        <name>ATP</name>
        <dbReference type="ChEBI" id="CHEBI:30616"/>
    </ligand>
</feature>
<evidence type="ECO:0000259" key="16">
    <source>
        <dbReference type="Pfam" id="PF20750"/>
    </source>
</evidence>
<comment type="subcellular location">
    <subcellularLocation>
        <location evidence="2 11">Nucleus</location>
    </subcellularLocation>
</comment>
<dbReference type="Pfam" id="PF04926">
    <property type="entry name" value="PAP_RNA-bind"/>
    <property type="match status" value="1"/>
</dbReference>
<evidence type="ECO:0000256" key="4">
    <source>
        <dbReference type="ARBA" id="ARBA00022664"/>
    </source>
</evidence>
<keyword evidence="5 11" id="KW-0808">Transferase</keyword>
<feature type="domain" description="Poly(A) polymerase RNA-binding" evidence="14">
    <location>
        <begin position="373"/>
        <end position="413"/>
    </location>
</feature>
<dbReference type="Gene3D" id="3.30.460.10">
    <property type="entry name" value="Beta Polymerase, domain 2"/>
    <property type="match status" value="1"/>
</dbReference>
<comment type="caution">
    <text evidence="17">The sequence shown here is derived from an EMBL/GenBank/DDBJ whole genome shotgun (WGS) entry which is preliminary data.</text>
</comment>
<dbReference type="PANTHER" id="PTHR10682">
    <property type="entry name" value="POLY A POLYMERASE"/>
    <property type="match status" value="1"/>
</dbReference>
<dbReference type="PIRSF" id="PIRSF018425">
    <property type="entry name" value="PolyA_polymerase"/>
    <property type="match status" value="1"/>
</dbReference>
<dbReference type="PANTHER" id="PTHR10682:SF10">
    <property type="entry name" value="POLYNUCLEOTIDE ADENYLYLTRANSFERASE"/>
    <property type="match status" value="1"/>
</dbReference>
<dbReference type="Pfam" id="PF04928">
    <property type="entry name" value="PAP_central"/>
    <property type="match status" value="1"/>
</dbReference>
<dbReference type="InterPro" id="IPR043519">
    <property type="entry name" value="NT_sf"/>
</dbReference>
<dbReference type="Pfam" id="PF20750">
    <property type="entry name" value="PAP_NTPase"/>
    <property type="match status" value="1"/>
</dbReference>
<dbReference type="InterPro" id="IPR014492">
    <property type="entry name" value="PolyA_polymerase"/>
</dbReference>
<evidence type="ECO:0000256" key="5">
    <source>
        <dbReference type="ARBA" id="ARBA00022679"/>
    </source>
</evidence>
<keyword evidence="8 11" id="KW-0067">ATP-binding</keyword>
<keyword evidence="6 13" id="KW-0479">Metal-binding</keyword>
<dbReference type="GO" id="GO:0046872">
    <property type="term" value="F:metal ion binding"/>
    <property type="evidence" value="ECO:0007669"/>
    <property type="project" value="UniProtKB-KW"/>
</dbReference>
<name>A0A7J6K1H1_TOXGO</name>
<dbReference type="AlphaFoldDB" id="A0A7J6K1H1"/>
<feature type="binding site" evidence="13">
    <location>
        <position position="108"/>
    </location>
    <ligand>
        <name>Mg(2+)</name>
        <dbReference type="ChEBI" id="CHEBI:18420"/>
        <label>1</label>
        <note>catalytic</note>
    </ligand>
</feature>
<evidence type="ECO:0000256" key="7">
    <source>
        <dbReference type="ARBA" id="ARBA00022741"/>
    </source>
</evidence>
<keyword evidence="7 11" id="KW-0547">Nucleotide-binding</keyword>
<sequence length="540" mass="61188">MGDAPVITQTRPYAFGVTNPVNVKLPQEGDLHRSNELISVLRALNLYETAAGNLQRERVLNELNRIVVDWVVEVGMEQGLDEQEARQAGGKIFTFGSYRLGVVTPGSDIDTLCVTPRHVSRDAFFKILYAKLQQDARVSKLTPVPDAYTPVLKFSFDGVEIDLLFARLPLPVIPSSWNSLENDLVLRHVDEKTARSVNGSRVADLILKLVPNKETFKVTLRFVKHWAKARGIYSNVLGYLGGVSWAILVARCCQLYPNFAPSQLVHRFFTVYSIWNWRNSPVLLCRIKEHSADGLANFKVWNPKVNLQDRHHLLPIITPAFPSMNSTHNVSLSTKRVITEEFANAKRIFDIWDKKKEISWTEALHLVLKPLDFTSFKHFLELQVFAQNETVHRKWLGWVESKVRFLVRQLERLAAGPPFNQGGSTPKFEAAMTVRPIPCTFSFQEPGWECASSMLVALNFAQQPCVIDLRPAAGEFVDLINQWPERAQLDGQIQLRVKHLRRSQLPAYVLKQKPAARGGDDYLKAEGQRGRCLVPCLVFS</sequence>
<evidence type="ECO:0000313" key="17">
    <source>
        <dbReference type="EMBL" id="KAF4640650.1"/>
    </source>
</evidence>
<dbReference type="Proteomes" id="UP000557509">
    <property type="component" value="Unassembled WGS sequence"/>
</dbReference>
<evidence type="ECO:0000256" key="3">
    <source>
        <dbReference type="ARBA" id="ARBA00010912"/>
    </source>
</evidence>
<feature type="binding site" evidence="13">
    <location>
        <position position="110"/>
    </location>
    <ligand>
        <name>Mg(2+)</name>
        <dbReference type="ChEBI" id="CHEBI:18420"/>
        <label>2</label>
        <note>catalytic</note>
    </ligand>
</feature>
<feature type="binding site" evidence="12">
    <location>
        <begin position="108"/>
        <end position="110"/>
    </location>
    <ligand>
        <name>ATP</name>
        <dbReference type="ChEBI" id="CHEBI:30616"/>
    </ligand>
</feature>
<dbReference type="CDD" id="cd05402">
    <property type="entry name" value="NT_PAP_TUTase"/>
    <property type="match status" value="1"/>
</dbReference>
<evidence type="ECO:0000256" key="8">
    <source>
        <dbReference type="ARBA" id="ARBA00022840"/>
    </source>
</evidence>
<dbReference type="InterPro" id="IPR011068">
    <property type="entry name" value="NuclTrfase_I-like_C"/>
</dbReference>
<dbReference type="Gene3D" id="3.30.70.590">
    <property type="entry name" value="Poly(A) polymerase predicted RNA binding domain"/>
    <property type="match status" value="1"/>
</dbReference>
<keyword evidence="18" id="KW-1185">Reference proteome</keyword>